<evidence type="ECO:0000313" key="11">
    <source>
        <dbReference type="Proteomes" id="UP000005627"/>
    </source>
</evidence>
<feature type="transmembrane region" description="Helical" evidence="9">
    <location>
        <begin position="79"/>
        <end position="97"/>
    </location>
</feature>
<feature type="transmembrane region" description="Helical" evidence="9">
    <location>
        <begin position="166"/>
        <end position="187"/>
    </location>
</feature>
<proteinExistence type="inferred from homology"/>
<comment type="subunit">
    <text evidence="9">Homooligomer.</text>
</comment>
<dbReference type="GO" id="GO:0030659">
    <property type="term" value="C:cytoplasmic vesicle membrane"/>
    <property type="evidence" value="ECO:0007669"/>
    <property type="project" value="UniProtKB-SubCell"/>
</dbReference>
<keyword evidence="4 9" id="KW-0812">Transmembrane</keyword>
<organism evidence="10 11">
    <name type="scientific">Torulaspora delbrueckii</name>
    <name type="common">Yeast</name>
    <name type="synonym">Candida colliculosa</name>
    <dbReference type="NCBI Taxonomy" id="4950"/>
    <lineage>
        <taxon>Eukaryota</taxon>
        <taxon>Fungi</taxon>
        <taxon>Dikarya</taxon>
        <taxon>Ascomycota</taxon>
        <taxon>Saccharomycotina</taxon>
        <taxon>Saccharomycetes</taxon>
        <taxon>Saccharomycetales</taxon>
        <taxon>Saccharomycetaceae</taxon>
        <taxon>Torulaspora</taxon>
    </lineage>
</organism>
<dbReference type="InterPro" id="IPR037185">
    <property type="entry name" value="EmrE-like"/>
</dbReference>
<comment type="subcellular location">
    <subcellularLocation>
        <location evidence="1 9">Cytoplasmic vesicle membrane</location>
        <topology evidence="1 9">Multi-pass membrane protein</topology>
    </subcellularLocation>
    <subcellularLocation>
        <location evidence="9">Golgi apparatus membrane</location>
        <topology evidence="9">Multi-pass membrane protein</topology>
    </subcellularLocation>
    <subcellularLocation>
        <location evidence="9">Endoplasmic reticulum membrane</location>
        <topology evidence="9">Multi-pass membrane protein</topology>
    </subcellularLocation>
</comment>
<dbReference type="EMBL" id="HE616742">
    <property type="protein sequence ID" value="CCE89782.1"/>
    <property type="molecule type" value="Genomic_DNA"/>
</dbReference>
<dbReference type="HOGENOM" id="CLU_022332_1_1_1"/>
<dbReference type="FunCoup" id="G8ZMD8">
    <property type="interactions" value="734"/>
</dbReference>
<sequence>MRNLIVLILGWYLCSITLSLYNKWMFDPTKGLQIAFPILVTAFHQSVLWLISFLYVKYRKLEDNGQAVTQAKLPNWKFYLKYIVPTAIAAAGDIGFGNVSFKYISLTVYTIIKSASIAFVLLFGCMFNLEQFHWKLGVIVLVMFAGVVLMVLTPKKDNTNLQDESTLILGSFLVLISSCLSGLRWVYTQLTLRKQPRPHYESIAHSDGAIPDLRTRSSTIKKPHPIHTICQLAPVMGIALLVTSLIIERPFPGILKSKLFTSGEDPEVYNFKSIVKGLILLIIPGIEVFFMTVCEFGILQTAHVLTLSIAGIVKELLTIICGMILLGERLTGFNNWVGMCIILLDVFYYNYFRFQQDHKNNVLAEKDEEELVPYSITTDSMMQEYELDVIGSK</sequence>
<evidence type="ECO:0000313" key="10">
    <source>
        <dbReference type="EMBL" id="CCE89782.1"/>
    </source>
</evidence>
<comment type="function">
    <text evidence="9">Involved in the import of GDP-mannose from the cytoplasm into the Golgi lumen.</text>
</comment>
<dbReference type="KEGG" id="tdl:TDEL_0A04500"/>
<keyword evidence="3 9" id="KW-0762">Sugar transport</keyword>
<keyword evidence="9" id="KW-0256">Endoplasmic reticulum</keyword>
<dbReference type="RefSeq" id="XP_003678993.1">
    <property type="nucleotide sequence ID" value="XM_003678945.1"/>
</dbReference>
<reference evidence="10 11" key="1">
    <citation type="journal article" date="2011" name="Proc. Natl. Acad. Sci. U.S.A.">
        <title>Evolutionary erosion of yeast sex chromosomes by mating-type switching accidents.</title>
        <authorList>
            <person name="Gordon J.L."/>
            <person name="Armisen D."/>
            <person name="Proux-Wera E."/>
            <person name="Oheigeartaigh S.S."/>
            <person name="Byrne K.P."/>
            <person name="Wolfe K.H."/>
        </authorList>
    </citation>
    <scope>NUCLEOTIDE SEQUENCE [LARGE SCALE GENOMIC DNA]</scope>
    <source>
        <strain evidence="11">ATCC 10662 / CBS 1146 / NBRC 0425 / NCYC 2629 / NRRL Y-866</strain>
    </source>
</reference>
<evidence type="ECO:0000256" key="4">
    <source>
        <dbReference type="ARBA" id="ARBA00022692"/>
    </source>
</evidence>
<dbReference type="GeneID" id="11502872"/>
<feature type="transmembrane region" description="Helical" evidence="9">
    <location>
        <begin position="333"/>
        <end position="351"/>
    </location>
</feature>
<dbReference type="AlphaFoldDB" id="G8ZMD8"/>
<dbReference type="GO" id="GO:0005789">
    <property type="term" value="C:endoplasmic reticulum membrane"/>
    <property type="evidence" value="ECO:0007669"/>
    <property type="project" value="UniProtKB-SubCell"/>
</dbReference>
<keyword evidence="8 9" id="KW-0968">Cytoplasmic vesicle</keyword>
<feature type="transmembrane region" description="Helical" evidence="9">
    <location>
        <begin position="274"/>
        <end position="293"/>
    </location>
</feature>
<keyword evidence="2 9" id="KW-0813">Transport</keyword>
<dbReference type="STRING" id="1076872.G8ZMD8"/>
<keyword evidence="7 9" id="KW-0472">Membrane</keyword>
<dbReference type="OrthoDB" id="18894at2759"/>
<evidence type="ECO:0000256" key="9">
    <source>
        <dbReference type="RuleBase" id="RU367097"/>
    </source>
</evidence>
<dbReference type="PANTHER" id="PTHR11132">
    <property type="entry name" value="SOLUTE CARRIER FAMILY 35"/>
    <property type="match status" value="1"/>
</dbReference>
<keyword evidence="11" id="KW-1185">Reference proteome</keyword>
<dbReference type="SUPFAM" id="SSF103481">
    <property type="entry name" value="Multidrug resistance efflux transporter EmrE"/>
    <property type="match status" value="1"/>
</dbReference>
<dbReference type="eggNOG" id="KOG1443">
    <property type="taxonomic scope" value="Eukaryota"/>
</dbReference>
<feature type="transmembrane region" description="Helical" evidence="9">
    <location>
        <begin position="305"/>
        <end position="327"/>
    </location>
</feature>
<dbReference type="InterPro" id="IPR013657">
    <property type="entry name" value="SCL35B1-4/HUT1"/>
</dbReference>
<gene>
    <name evidence="10" type="primary">TDEL0A04500</name>
    <name evidence="10" type="ORF">TDEL_0A04500</name>
</gene>
<protein>
    <recommendedName>
        <fullName evidence="9">GDP-mannose transporter</fullName>
        <shortName evidence="9">GMT</shortName>
    </recommendedName>
</protein>
<keyword evidence="6 9" id="KW-0333">Golgi apparatus</keyword>
<evidence type="ECO:0000256" key="5">
    <source>
        <dbReference type="ARBA" id="ARBA00022989"/>
    </source>
</evidence>
<dbReference type="InterPro" id="IPR050186">
    <property type="entry name" value="TPT_transporter"/>
</dbReference>
<dbReference type="InParanoid" id="G8ZMD8"/>
<feature type="transmembrane region" description="Helical" evidence="9">
    <location>
        <begin position="136"/>
        <end position="154"/>
    </location>
</feature>
<keyword evidence="5 9" id="KW-1133">Transmembrane helix</keyword>
<name>G8ZMD8_TORDE</name>
<accession>G8ZMD8</accession>
<evidence type="ECO:0000256" key="1">
    <source>
        <dbReference type="ARBA" id="ARBA00004439"/>
    </source>
</evidence>
<evidence type="ECO:0000256" key="3">
    <source>
        <dbReference type="ARBA" id="ARBA00022597"/>
    </source>
</evidence>
<evidence type="ECO:0000256" key="8">
    <source>
        <dbReference type="ARBA" id="ARBA00023329"/>
    </source>
</evidence>
<dbReference type="Proteomes" id="UP000005627">
    <property type="component" value="Chromosome 1"/>
</dbReference>
<dbReference type="GO" id="GO:0015786">
    <property type="term" value="P:UDP-glucose transmembrane transport"/>
    <property type="evidence" value="ECO:0007669"/>
    <property type="project" value="EnsemblFungi"/>
</dbReference>
<feature type="transmembrane region" description="Helical" evidence="9">
    <location>
        <begin position="35"/>
        <end position="58"/>
    </location>
</feature>
<comment type="similarity">
    <text evidence="9">Belongs to the TPT transporter family. SLC35D subfamily.</text>
</comment>
<evidence type="ECO:0000256" key="6">
    <source>
        <dbReference type="ARBA" id="ARBA00023034"/>
    </source>
</evidence>
<evidence type="ECO:0000256" key="7">
    <source>
        <dbReference type="ARBA" id="ARBA00023136"/>
    </source>
</evidence>
<evidence type="ECO:0000256" key="2">
    <source>
        <dbReference type="ARBA" id="ARBA00022448"/>
    </source>
</evidence>
<feature type="transmembrane region" description="Helical" evidence="9">
    <location>
        <begin position="103"/>
        <end position="124"/>
    </location>
</feature>
<dbReference type="Pfam" id="PF08449">
    <property type="entry name" value="UAA"/>
    <property type="match status" value="1"/>
</dbReference>
<dbReference type="GO" id="GO:0000139">
    <property type="term" value="C:Golgi membrane"/>
    <property type="evidence" value="ECO:0007669"/>
    <property type="project" value="UniProtKB-SubCell"/>
</dbReference>
<feature type="transmembrane region" description="Helical" evidence="9">
    <location>
        <begin position="226"/>
        <end position="247"/>
    </location>
</feature>